<evidence type="ECO:0000313" key="10">
    <source>
        <dbReference type="Proteomes" id="UP000681035"/>
    </source>
</evidence>
<keyword evidence="3" id="KW-1003">Cell membrane</keyword>
<evidence type="ECO:0000256" key="3">
    <source>
        <dbReference type="ARBA" id="ARBA00022475"/>
    </source>
</evidence>
<dbReference type="InterPro" id="IPR051258">
    <property type="entry name" value="Diverse_Substrate_Transporter"/>
</dbReference>
<dbReference type="PANTHER" id="PTHR42920:SF5">
    <property type="entry name" value="EAMA DOMAIN-CONTAINING PROTEIN"/>
    <property type="match status" value="1"/>
</dbReference>
<dbReference type="EMBL" id="AP023418">
    <property type="protein sequence ID" value="BCK80991.1"/>
    <property type="molecule type" value="Genomic_DNA"/>
</dbReference>
<keyword evidence="4 7" id="KW-0812">Transmembrane</keyword>
<feature type="transmembrane region" description="Helical" evidence="7">
    <location>
        <begin position="135"/>
        <end position="156"/>
    </location>
</feature>
<keyword evidence="5 7" id="KW-1133">Transmembrane helix</keyword>
<feature type="transmembrane region" description="Helical" evidence="7">
    <location>
        <begin position="216"/>
        <end position="239"/>
    </location>
</feature>
<feature type="transmembrane region" description="Helical" evidence="7">
    <location>
        <begin position="110"/>
        <end position="128"/>
    </location>
</feature>
<feature type="transmembrane region" description="Helical" evidence="7">
    <location>
        <begin position="79"/>
        <end position="98"/>
    </location>
</feature>
<comment type="subcellular location">
    <subcellularLocation>
        <location evidence="1">Cell membrane</location>
        <topology evidence="1">Multi-pass membrane protein</topology>
    </subcellularLocation>
</comment>
<protein>
    <submittedName>
        <fullName evidence="9">Permease</fullName>
    </submittedName>
</protein>
<organism evidence="9 10">
    <name type="scientific">Vescimonas coprocola</name>
    <dbReference type="NCBI Taxonomy" id="2714355"/>
    <lineage>
        <taxon>Bacteria</taxon>
        <taxon>Bacillati</taxon>
        <taxon>Bacillota</taxon>
        <taxon>Clostridia</taxon>
        <taxon>Eubacteriales</taxon>
        <taxon>Oscillospiraceae</taxon>
        <taxon>Vescimonas</taxon>
    </lineage>
</organism>
<evidence type="ECO:0000259" key="8">
    <source>
        <dbReference type="Pfam" id="PF00892"/>
    </source>
</evidence>
<evidence type="ECO:0000256" key="1">
    <source>
        <dbReference type="ARBA" id="ARBA00004651"/>
    </source>
</evidence>
<proteinExistence type="inferred from homology"/>
<dbReference type="InterPro" id="IPR000620">
    <property type="entry name" value="EamA_dom"/>
</dbReference>
<feature type="transmembrane region" description="Helical" evidence="7">
    <location>
        <begin position="277"/>
        <end position="297"/>
    </location>
</feature>
<evidence type="ECO:0000313" key="9">
    <source>
        <dbReference type="EMBL" id="BCK80991.1"/>
    </source>
</evidence>
<feature type="transmembrane region" description="Helical" evidence="7">
    <location>
        <begin position="251"/>
        <end position="271"/>
    </location>
</feature>
<dbReference type="AlphaFoldDB" id="A0A810Q6B5"/>
<sequence length="306" mass="33290">MKHNQMRQVVFPILAAFIWGTSFVSQDICADSMGAFTFNGTRYFIAVLSLLVVIAVMNTTRKDRPQPTAEEKKASRKQLWLGGLCCGTALAVASNFQQAGLVAGTDAGKAGFITALYVVLVPLFGLFFRRKVSGPVWIAVVLSVVSLYLLCIKGGFSLAPGDLLVLVCAVCFAVHILLIDHFTARCDGVKLSCLQFLFAAIWSTILALIFDTIDFHVLWECILPLLYVGVFSCGVGYTLQILAQKDSNPTVVTILLSLESVFAVIAGAIILHQQMSLREYIGCALMFIAVVLAQVQFPAKKAKQLQ</sequence>
<evidence type="ECO:0000256" key="6">
    <source>
        <dbReference type="ARBA" id="ARBA00023136"/>
    </source>
</evidence>
<keyword evidence="6 7" id="KW-0472">Membrane</keyword>
<dbReference type="KEGG" id="vcop:MM50RIKEN_07540"/>
<evidence type="ECO:0000256" key="4">
    <source>
        <dbReference type="ARBA" id="ARBA00022692"/>
    </source>
</evidence>
<dbReference type="RefSeq" id="WP_213541809.1">
    <property type="nucleotide sequence ID" value="NZ_AP023418.1"/>
</dbReference>
<dbReference type="Proteomes" id="UP000681035">
    <property type="component" value="Chromosome"/>
</dbReference>
<feature type="transmembrane region" description="Helical" evidence="7">
    <location>
        <begin position="41"/>
        <end position="58"/>
    </location>
</feature>
<dbReference type="GO" id="GO:0005886">
    <property type="term" value="C:plasma membrane"/>
    <property type="evidence" value="ECO:0007669"/>
    <property type="project" value="UniProtKB-SubCell"/>
</dbReference>
<comment type="similarity">
    <text evidence="2">Belongs to the EamA transporter family.</text>
</comment>
<evidence type="ECO:0000256" key="7">
    <source>
        <dbReference type="SAM" id="Phobius"/>
    </source>
</evidence>
<feature type="domain" description="EamA" evidence="8">
    <location>
        <begin position="160"/>
        <end position="292"/>
    </location>
</feature>
<keyword evidence="10" id="KW-1185">Reference proteome</keyword>
<dbReference type="InterPro" id="IPR037185">
    <property type="entry name" value="EmrE-like"/>
</dbReference>
<feature type="transmembrane region" description="Helical" evidence="7">
    <location>
        <begin position="191"/>
        <end position="210"/>
    </location>
</feature>
<gene>
    <name evidence="9" type="ORF">MM50RIKEN_07540</name>
</gene>
<name>A0A810Q6B5_9FIRM</name>
<accession>A0A810Q6B5</accession>
<reference evidence="9" key="1">
    <citation type="submission" date="2020-09" db="EMBL/GenBank/DDBJ databases">
        <title>New species isolated from human feces.</title>
        <authorList>
            <person name="Kitahara M."/>
            <person name="Shigeno Y."/>
            <person name="Shime M."/>
            <person name="Matsumoto Y."/>
            <person name="Nakamura S."/>
            <person name="Motooka D."/>
            <person name="Fukuoka S."/>
            <person name="Nishikawa H."/>
            <person name="Benno Y."/>
        </authorList>
    </citation>
    <scope>NUCLEOTIDE SEQUENCE</scope>
    <source>
        <strain evidence="9">MM50</strain>
    </source>
</reference>
<evidence type="ECO:0000256" key="5">
    <source>
        <dbReference type="ARBA" id="ARBA00022989"/>
    </source>
</evidence>
<dbReference type="SUPFAM" id="SSF103481">
    <property type="entry name" value="Multidrug resistance efflux transporter EmrE"/>
    <property type="match status" value="2"/>
</dbReference>
<dbReference type="Pfam" id="PF00892">
    <property type="entry name" value="EamA"/>
    <property type="match status" value="2"/>
</dbReference>
<feature type="domain" description="EamA" evidence="8">
    <location>
        <begin position="10"/>
        <end position="150"/>
    </location>
</feature>
<feature type="transmembrane region" description="Helical" evidence="7">
    <location>
        <begin position="162"/>
        <end position="179"/>
    </location>
</feature>
<dbReference type="PANTHER" id="PTHR42920">
    <property type="entry name" value="OS03G0707200 PROTEIN-RELATED"/>
    <property type="match status" value="1"/>
</dbReference>
<evidence type="ECO:0000256" key="2">
    <source>
        <dbReference type="ARBA" id="ARBA00007362"/>
    </source>
</evidence>